<comment type="caution">
    <text evidence="3">The sequence shown here is derived from an EMBL/GenBank/DDBJ whole genome shotgun (WGS) entry which is preliminary data.</text>
</comment>
<dbReference type="SUPFAM" id="SSF53474">
    <property type="entry name" value="alpha/beta-Hydrolases"/>
    <property type="match status" value="1"/>
</dbReference>
<protein>
    <recommendedName>
        <fullName evidence="2">AB hydrolase-1 domain-containing protein</fullName>
    </recommendedName>
</protein>
<dbReference type="PANTHER" id="PTHR43329">
    <property type="entry name" value="EPOXIDE HYDROLASE"/>
    <property type="match status" value="1"/>
</dbReference>
<dbReference type="Pfam" id="PF00561">
    <property type="entry name" value="Abhydrolase_1"/>
    <property type="match status" value="1"/>
</dbReference>
<dbReference type="RefSeq" id="WP_109719002.1">
    <property type="nucleotide sequence ID" value="NZ_QEQK01000002.1"/>
</dbReference>
<feature type="domain" description="AB hydrolase-1" evidence="2">
    <location>
        <begin position="26"/>
        <end position="256"/>
    </location>
</feature>
<dbReference type="EMBL" id="QEQK01000002">
    <property type="protein sequence ID" value="PWN57499.1"/>
    <property type="molecule type" value="Genomic_DNA"/>
</dbReference>
<evidence type="ECO:0000313" key="4">
    <source>
        <dbReference type="Proteomes" id="UP000251800"/>
    </source>
</evidence>
<proteinExistence type="predicted"/>
<evidence type="ECO:0000313" key="3">
    <source>
        <dbReference type="EMBL" id="PWN57499.1"/>
    </source>
</evidence>
<organism evidence="3 4">
    <name type="scientific">Abyssibacter profundi</name>
    <dbReference type="NCBI Taxonomy" id="2182787"/>
    <lineage>
        <taxon>Bacteria</taxon>
        <taxon>Pseudomonadati</taxon>
        <taxon>Pseudomonadota</taxon>
        <taxon>Gammaproteobacteria</taxon>
        <taxon>Chromatiales</taxon>
        <taxon>Oceanococcaceae</taxon>
        <taxon>Abyssibacter</taxon>
    </lineage>
</organism>
<dbReference type="Proteomes" id="UP000251800">
    <property type="component" value="Unassembled WGS sequence"/>
</dbReference>
<evidence type="ECO:0000259" key="2">
    <source>
        <dbReference type="Pfam" id="PF00561"/>
    </source>
</evidence>
<accession>A0A363UPZ6</accession>
<dbReference type="InterPro" id="IPR000073">
    <property type="entry name" value="AB_hydrolase_1"/>
</dbReference>
<dbReference type="PRINTS" id="PR00412">
    <property type="entry name" value="EPOXHYDRLASE"/>
</dbReference>
<dbReference type="Gene3D" id="3.40.50.1820">
    <property type="entry name" value="alpha/beta hydrolase"/>
    <property type="match status" value="1"/>
</dbReference>
<keyword evidence="1" id="KW-0378">Hydrolase</keyword>
<dbReference type="PRINTS" id="PR00111">
    <property type="entry name" value="ABHYDROLASE"/>
</dbReference>
<dbReference type="AlphaFoldDB" id="A0A363UPZ6"/>
<keyword evidence="4" id="KW-1185">Reference proteome</keyword>
<dbReference type="InterPro" id="IPR029058">
    <property type="entry name" value="AB_hydrolase_fold"/>
</dbReference>
<gene>
    <name evidence="3" type="ORF">DEH80_03145</name>
</gene>
<name>A0A363UPZ6_9GAMM</name>
<dbReference type="GO" id="GO:0016787">
    <property type="term" value="F:hydrolase activity"/>
    <property type="evidence" value="ECO:0007669"/>
    <property type="project" value="UniProtKB-KW"/>
</dbReference>
<reference evidence="3 4" key="1">
    <citation type="submission" date="2018-05" db="EMBL/GenBank/DDBJ databases">
        <title>Abyssibacter profundi OUC007T gen. nov., sp. nov, a marine bacterium isolated from seawater of the Mariana Trench.</title>
        <authorList>
            <person name="Zhou S."/>
        </authorList>
    </citation>
    <scope>NUCLEOTIDE SEQUENCE [LARGE SCALE GENOMIC DNA]</scope>
    <source>
        <strain evidence="3 4">OUC007</strain>
    </source>
</reference>
<sequence length="276" mass="30417">MQRASCRPNGLDIAYLDTAPDASQRPVVLLLHGFPDESSMWTPQLEALHARGFRAVAPDIRGYGASALTRRVADSRLDAVVDDLVGLIDHLGAATADVAGHDWGAIFAWALAAKHPERVKRLAVLSVGHPNAYARAGIEQSLRAWYALMFQVPGLAERLLPLGDWRLLRGGMTAHPDADSVRAQMQRPGRLRAALNVYRANALALLRGGLPAVQADTLGIYSRADAFLTRRQMEQSKHHVRGRWRYVERPGGHWMPIEQPEAIAELLIDHFTADPD</sequence>
<dbReference type="InterPro" id="IPR000639">
    <property type="entry name" value="Epox_hydrolase-like"/>
</dbReference>
<evidence type="ECO:0000256" key="1">
    <source>
        <dbReference type="ARBA" id="ARBA00022801"/>
    </source>
</evidence>
<dbReference type="OrthoDB" id="334507at2"/>